<evidence type="ECO:0000313" key="2">
    <source>
        <dbReference type="EMBL" id="TFK28794.1"/>
    </source>
</evidence>
<evidence type="ECO:0000313" key="3">
    <source>
        <dbReference type="Proteomes" id="UP000307440"/>
    </source>
</evidence>
<gene>
    <name evidence="2" type="ORF">FA15DRAFT_664855</name>
</gene>
<protein>
    <recommendedName>
        <fullName evidence="1">DUF302 domain-containing protein</fullName>
    </recommendedName>
</protein>
<dbReference type="Gene3D" id="3.30.310.70">
    <property type="entry name" value="TT1751-like domain"/>
    <property type="match status" value="1"/>
</dbReference>
<sequence>MSRELESYSATLVTHRTKLSFAEATSRLEKHLGVSPGLVSRLPKAANEDEFTSMIESTTLDKDFLLFTKVRHHDWMRLFSDTRTAPNTALYTIGNPLIARKIFQQDVRAACAVPIRLLLTEGQGGTDLVYHLPSSLLPQSIHSRSLFKELDAKLESLILKVLQNNTSCQYKTKL</sequence>
<proteinExistence type="predicted"/>
<keyword evidence="3" id="KW-1185">Reference proteome</keyword>
<dbReference type="SUPFAM" id="SSF103247">
    <property type="entry name" value="TT1751-like"/>
    <property type="match status" value="1"/>
</dbReference>
<dbReference type="EMBL" id="ML210153">
    <property type="protein sequence ID" value="TFK28794.1"/>
    <property type="molecule type" value="Genomic_DNA"/>
</dbReference>
<dbReference type="Pfam" id="PF03625">
    <property type="entry name" value="DUF302"/>
    <property type="match status" value="1"/>
</dbReference>
<dbReference type="Proteomes" id="UP000307440">
    <property type="component" value="Unassembled WGS sequence"/>
</dbReference>
<accession>A0A5C3L712</accession>
<name>A0A5C3L712_COPMA</name>
<evidence type="ECO:0000259" key="1">
    <source>
        <dbReference type="Pfam" id="PF03625"/>
    </source>
</evidence>
<dbReference type="InterPro" id="IPR005180">
    <property type="entry name" value="DUF302"/>
</dbReference>
<dbReference type="OrthoDB" id="5190258at2759"/>
<reference evidence="2 3" key="1">
    <citation type="journal article" date="2019" name="Nat. Ecol. Evol.">
        <title>Megaphylogeny resolves global patterns of mushroom evolution.</title>
        <authorList>
            <person name="Varga T."/>
            <person name="Krizsan K."/>
            <person name="Foldi C."/>
            <person name="Dima B."/>
            <person name="Sanchez-Garcia M."/>
            <person name="Sanchez-Ramirez S."/>
            <person name="Szollosi G.J."/>
            <person name="Szarkandi J.G."/>
            <person name="Papp V."/>
            <person name="Albert L."/>
            <person name="Andreopoulos W."/>
            <person name="Angelini C."/>
            <person name="Antonin V."/>
            <person name="Barry K.W."/>
            <person name="Bougher N.L."/>
            <person name="Buchanan P."/>
            <person name="Buyck B."/>
            <person name="Bense V."/>
            <person name="Catcheside P."/>
            <person name="Chovatia M."/>
            <person name="Cooper J."/>
            <person name="Damon W."/>
            <person name="Desjardin D."/>
            <person name="Finy P."/>
            <person name="Geml J."/>
            <person name="Haridas S."/>
            <person name="Hughes K."/>
            <person name="Justo A."/>
            <person name="Karasinski D."/>
            <person name="Kautmanova I."/>
            <person name="Kiss B."/>
            <person name="Kocsube S."/>
            <person name="Kotiranta H."/>
            <person name="LaButti K.M."/>
            <person name="Lechner B.E."/>
            <person name="Liimatainen K."/>
            <person name="Lipzen A."/>
            <person name="Lukacs Z."/>
            <person name="Mihaltcheva S."/>
            <person name="Morgado L.N."/>
            <person name="Niskanen T."/>
            <person name="Noordeloos M.E."/>
            <person name="Ohm R.A."/>
            <person name="Ortiz-Santana B."/>
            <person name="Ovrebo C."/>
            <person name="Racz N."/>
            <person name="Riley R."/>
            <person name="Savchenko A."/>
            <person name="Shiryaev A."/>
            <person name="Soop K."/>
            <person name="Spirin V."/>
            <person name="Szebenyi C."/>
            <person name="Tomsovsky M."/>
            <person name="Tulloss R.E."/>
            <person name="Uehling J."/>
            <person name="Grigoriev I.V."/>
            <person name="Vagvolgyi C."/>
            <person name="Papp T."/>
            <person name="Martin F.M."/>
            <person name="Miettinen O."/>
            <person name="Hibbett D.S."/>
            <person name="Nagy L.G."/>
        </authorList>
    </citation>
    <scope>NUCLEOTIDE SEQUENCE [LARGE SCALE GENOMIC DNA]</scope>
    <source>
        <strain evidence="2 3">CBS 121175</strain>
    </source>
</reference>
<feature type="domain" description="DUF302" evidence="1">
    <location>
        <begin position="86"/>
        <end position="133"/>
    </location>
</feature>
<organism evidence="2 3">
    <name type="scientific">Coprinopsis marcescibilis</name>
    <name type="common">Agaric fungus</name>
    <name type="synonym">Psathyrella marcescibilis</name>
    <dbReference type="NCBI Taxonomy" id="230819"/>
    <lineage>
        <taxon>Eukaryota</taxon>
        <taxon>Fungi</taxon>
        <taxon>Dikarya</taxon>
        <taxon>Basidiomycota</taxon>
        <taxon>Agaricomycotina</taxon>
        <taxon>Agaricomycetes</taxon>
        <taxon>Agaricomycetidae</taxon>
        <taxon>Agaricales</taxon>
        <taxon>Agaricineae</taxon>
        <taxon>Psathyrellaceae</taxon>
        <taxon>Coprinopsis</taxon>
    </lineage>
</organism>
<dbReference type="AlphaFoldDB" id="A0A5C3L712"/>
<dbReference type="InterPro" id="IPR035923">
    <property type="entry name" value="TT1751-like_sf"/>
</dbReference>